<evidence type="ECO:0000256" key="1">
    <source>
        <dbReference type="SAM" id="MobiDB-lite"/>
    </source>
</evidence>
<comment type="caution">
    <text evidence="3">The sequence shown here is derived from an EMBL/GenBank/DDBJ whole genome shotgun (WGS) entry which is preliminary data.</text>
</comment>
<evidence type="ECO:0000313" key="4">
    <source>
        <dbReference type="Proteomes" id="UP001281410"/>
    </source>
</evidence>
<keyword evidence="4" id="KW-1185">Reference proteome</keyword>
<dbReference type="Proteomes" id="UP001281410">
    <property type="component" value="Unassembled WGS sequence"/>
</dbReference>
<protein>
    <recommendedName>
        <fullName evidence="2">Putative plant transposon protein domain-containing protein</fullName>
    </recommendedName>
</protein>
<evidence type="ECO:0000259" key="2">
    <source>
        <dbReference type="Pfam" id="PF20167"/>
    </source>
</evidence>
<dbReference type="EMBL" id="JANJYJ010000005">
    <property type="protein sequence ID" value="KAK3212757.1"/>
    <property type="molecule type" value="Genomic_DNA"/>
</dbReference>
<reference evidence="3" key="1">
    <citation type="journal article" date="2023" name="Plant J.">
        <title>Genome sequences and population genomics provide insights into the demographic history, inbreeding, and mutation load of two 'living fossil' tree species of Dipteronia.</title>
        <authorList>
            <person name="Feng Y."/>
            <person name="Comes H.P."/>
            <person name="Chen J."/>
            <person name="Zhu S."/>
            <person name="Lu R."/>
            <person name="Zhang X."/>
            <person name="Li P."/>
            <person name="Qiu J."/>
            <person name="Olsen K.M."/>
            <person name="Qiu Y."/>
        </authorList>
    </citation>
    <scope>NUCLEOTIDE SEQUENCE</scope>
    <source>
        <strain evidence="3">NBL</strain>
    </source>
</reference>
<evidence type="ECO:0000313" key="3">
    <source>
        <dbReference type="EMBL" id="KAK3212757.1"/>
    </source>
</evidence>
<sequence>MAGGNIGKQVARDGGRPSKKRRTPNMAALELVGEFYYAMVPYQFFQGVPFMVQGREVQITASRFNLWFNAPENLGNLVDSLLDHEHFEPYNGQLAAYLRMGGDPIWNEYHFLLSRNQLKIDATFWYLFFWFSLAPSTHRTDLGYDVARFLYCARNGLRIDIGQIIMKHIFKGRNSTKGGGWTMFPPMTNIRRNFYNDLVKHRGIRLLEDQSDEDYLDDDPVDLDYNE</sequence>
<feature type="domain" description="Putative plant transposon protein" evidence="2">
    <location>
        <begin position="27"/>
        <end position="177"/>
    </location>
</feature>
<proteinExistence type="predicted"/>
<dbReference type="Pfam" id="PF20167">
    <property type="entry name" value="Transposase_32"/>
    <property type="match status" value="1"/>
</dbReference>
<accession>A0AAE0AGA6</accession>
<feature type="region of interest" description="Disordered" evidence="1">
    <location>
        <begin position="1"/>
        <end position="22"/>
    </location>
</feature>
<name>A0AAE0AGA6_9ROSI</name>
<dbReference type="AlphaFoldDB" id="A0AAE0AGA6"/>
<organism evidence="3 4">
    <name type="scientific">Dipteronia sinensis</name>
    <dbReference type="NCBI Taxonomy" id="43782"/>
    <lineage>
        <taxon>Eukaryota</taxon>
        <taxon>Viridiplantae</taxon>
        <taxon>Streptophyta</taxon>
        <taxon>Embryophyta</taxon>
        <taxon>Tracheophyta</taxon>
        <taxon>Spermatophyta</taxon>
        <taxon>Magnoliopsida</taxon>
        <taxon>eudicotyledons</taxon>
        <taxon>Gunneridae</taxon>
        <taxon>Pentapetalae</taxon>
        <taxon>rosids</taxon>
        <taxon>malvids</taxon>
        <taxon>Sapindales</taxon>
        <taxon>Sapindaceae</taxon>
        <taxon>Hippocastanoideae</taxon>
        <taxon>Acereae</taxon>
        <taxon>Dipteronia</taxon>
    </lineage>
</organism>
<dbReference type="InterPro" id="IPR046796">
    <property type="entry name" value="Transposase_32_dom"/>
</dbReference>
<gene>
    <name evidence="3" type="ORF">Dsin_017463</name>
</gene>